<protein>
    <submittedName>
        <fullName evidence="2">Penicillin-binding protein, transpeptidase domain protein</fullName>
    </submittedName>
</protein>
<dbReference type="InterPro" id="IPR012338">
    <property type="entry name" value="Beta-lactam/transpept-like"/>
</dbReference>
<feature type="domain" description="Penicillin-binding protein transpeptidase" evidence="1">
    <location>
        <begin position="55"/>
        <end position="196"/>
    </location>
</feature>
<dbReference type="SUPFAM" id="SSF56601">
    <property type="entry name" value="beta-lactamase/transpeptidase-like"/>
    <property type="match status" value="1"/>
</dbReference>
<proteinExistence type="predicted"/>
<evidence type="ECO:0000259" key="1">
    <source>
        <dbReference type="Pfam" id="PF00905"/>
    </source>
</evidence>
<dbReference type="Pfam" id="PF00905">
    <property type="entry name" value="Transpeptidase"/>
    <property type="match status" value="1"/>
</dbReference>
<sequence>MVLDLVKNGFLIFLVILSFLSCKINSSNYILSTKSFSEKSLNGNLCAILINQTTNNKIYFQKDECFYKTPPSSLFHPVLALISVEGGYLKENQTLFFWDKTRYPYIRWQKDQNLKSALEYSVHWYFTNLWNDIGPEKGKSLLEKIGIFQIPNTRNSFWSDGSYTISPSEFADFLMRLQEISPPIRKKTIQTVWDLLKRTPGSYSNATGIHDLSGDWNGVEDYRSDSAFYYTQEETSSWFWVSFQKSNVRWLLLTRVRISGEVTNPLKAAELTSKILKDESIIP</sequence>
<organism evidence="2 3">
    <name type="scientific">Leptospira interrogans str. UI 12758</name>
    <dbReference type="NCBI Taxonomy" id="1049938"/>
    <lineage>
        <taxon>Bacteria</taxon>
        <taxon>Pseudomonadati</taxon>
        <taxon>Spirochaetota</taxon>
        <taxon>Spirochaetia</taxon>
        <taxon>Leptospirales</taxon>
        <taxon>Leptospiraceae</taxon>
        <taxon>Leptospira</taxon>
    </lineage>
</organism>
<comment type="caution">
    <text evidence="2">The sequence shown here is derived from an EMBL/GenBank/DDBJ whole genome shotgun (WGS) entry which is preliminary data.</text>
</comment>
<dbReference type="Proteomes" id="UP000001340">
    <property type="component" value="Unassembled WGS sequence"/>
</dbReference>
<reference evidence="2 3" key="1">
    <citation type="submission" date="2012-10" db="EMBL/GenBank/DDBJ databases">
        <authorList>
            <person name="Harkins D.M."/>
            <person name="Durkin A.S."/>
            <person name="Brinkac L.M."/>
            <person name="Haft D.H."/>
            <person name="Selengut J.D."/>
            <person name="Sanka R."/>
            <person name="DePew J."/>
            <person name="Purushe J."/>
            <person name="Chanthongthip A."/>
            <person name="Lattana O."/>
            <person name="Phetsouvanh R."/>
            <person name="Newton P.N."/>
            <person name="Vinetz J.M."/>
            <person name="Sutton G.G."/>
            <person name="Nierman W.C."/>
            <person name="Fouts D.E."/>
        </authorList>
    </citation>
    <scope>NUCLEOTIDE SEQUENCE [LARGE SCALE GENOMIC DNA]</scope>
    <source>
        <strain evidence="2 3">UI 12758</strain>
    </source>
</reference>
<dbReference type="PROSITE" id="PS51257">
    <property type="entry name" value="PROKAR_LIPOPROTEIN"/>
    <property type="match status" value="1"/>
</dbReference>
<name>A0A0E2D235_LEPIR</name>
<dbReference type="EMBL" id="AHNR02000057">
    <property type="protein sequence ID" value="EKR54027.1"/>
    <property type="molecule type" value="Genomic_DNA"/>
</dbReference>
<evidence type="ECO:0000313" key="2">
    <source>
        <dbReference type="EMBL" id="EKR54027.1"/>
    </source>
</evidence>
<dbReference type="Gene3D" id="3.40.710.10">
    <property type="entry name" value="DD-peptidase/beta-lactamase superfamily"/>
    <property type="match status" value="1"/>
</dbReference>
<accession>A0A0E2D235</accession>
<evidence type="ECO:0000313" key="3">
    <source>
        <dbReference type="Proteomes" id="UP000001340"/>
    </source>
</evidence>
<dbReference type="AlphaFoldDB" id="A0A0E2D235"/>
<dbReference type="InterPro" id="IPR001460">
    <property type="entry name" value="PCN-bd_Tpept"/>
</dbReference>
<gene>
    <name evidence="2" type="ORF">LEP1GSC105_4498</name>
</gene>
<dbReference type="GO" id="GO:0008658">
    <property type="term" value="F:penicillin binding"/>
    <property type="evidence" value="ECO:0007669"/>
    <property type="project" value="InterPro"/>
</dbReference>